<evidence type="ECO:0000259" key="2">
    <source>
        <dbReference type="PROSITE" id="PS00028"/>
    </source>
</evidence>
<dbReference type="Pfam" id="PF12874">
    <property type="entry name" value="zf-met"/>
    <property type="match status" value="1"/>
</dbReference>
<comment type="caution">
    <text evidence="3">The sequence shown here is derived from an EMBL/GenBank/DDBJ whole genome shotgun (WGS) entry which is preliminary data.</text>
</comment>
<dbReference type="SMART" id="SM00451">
    <property type="entry name" value="ZnF_U1"/>
    <property type="match status" value="1"/>
</dbReference>
<dbReference type="InterPro" id="IPR003604">
    <property type="entry name" value="Matrin/U1-like-C_Znf_C2H2"/>
</dbReference>
<organism evidence="3 4">
    <name type="scientific">Volvox africanus</name>
    <dbReference type="NCBI Taxonomy" id="51714"/>
    <lineage>
        <taxon>Eukaryota</taxon>
        <taxon>Viridiplantae</taxon>
        <taxon>Chlorophyta</taxon>
        <taxon>core chlorophytes</taxon>
        <taxon>Chlorophyceae</taxon>
        <taxon>CS clade</taxon>
        <taxon>Chlamydomonadales</taxon>
        <taxon>Volvocaceae</taxon>
        <taxon>Volvox</taxon>
    </lineage>
</organism>
<dbReference type="GO" id="GO:0003676">
    <property type="term" value="F:nucleic acid binding"/>
    <property type="evidence" value="ECO:0007669"/>
    <property type="project" value="InterPro"/>
</dbReference>
<accession>A0A8J4FAA1</accession>
<protein>
    <recommendedName>
        <fullName evidence="2">C2H2-type domain-containing protein</fullName>
    </recommendedName>
</protein>
<feature type="region of interest" description="Disordered" evidence="1">
    <location>
        <begin position="143"/>
        <end position="436"/>
    </location>
</feature>
<evidence type="ECO:0000256" key="1">
    <source>
        <dbReference type="SAM" id="MobiDB-lite"/>
    </source>
</evidence>
<name>A0A8J4FAA1_9CHLO</name>
<feature type="region of interest" description="Disordered" evidence="1">
    <location>
        <begin position="1"/>
        <end position="27"/>
    </location>
</feature>
<dbReference type="InterPro" id="IPR013087">
    <property type="entry name" value="Znf_C2H2_type"/>
</dbReference>
<feature type="domain" description="C2H2-type" evidence="2">
    <location>
        <begin position="86"/>
        <end position="108"/>
    </location>
</feature>
<keyword evidence="4" id="KW-1185">Reference proteome</keyword>
<dbReference type="PROSITE" id="PS00028">
    <property type="entry name" value="ZINC_FINGER_C2H2_1"/>
    <property type="match status" value="1"/>
</dbReference>
<dbReference type="InterPro" id="IPR036236">
    <property type="entry name" value="Znf_C2H2_sf"/>
</dbReference>
<feature type="compositionally biased region" description="Acidic residues" evidence="1">
    <location>
        <begin position="333"/>
        <end position="342"/>
    </location>
</feature>
<dbReference type="GO" id="GO:0008270">
    <property type="term" value="F:zinc ion binding"/>
    <property type="evidence" value="ECO:0007669"/>
    <property type="project" value="InterPro"/>
</dbReference>
<proteinExistence type="predicted"/>
<feature type="compositionally biased region" description="Basic and acidic residues" evidence="1">
    <location>
        <begin position="220"/>
        <end position="230"/>
    </location>
</feature>
<feature type="compositionally biased region" description="Basic and acidic residues" evidence="1">
    <location>
        <begin position="391"/>
        <end position="408"/>
    </location>
</feature>
<evidence type="ECO:0000313" key="4">
    <source>
        <dbReference type="Proteomes" id="UP000747399"/>
    </source>
</evidence>
<feature type="compositionally biased region" description="Gly residues" evidence="1">
    <location>
        <begin position="146"/>
        <end position="204"/>
    </location>
</feature>
<dbReference type="SUPFAM" id="SSF57667">
    <property type="entry name" value="beta-beta-alpha zinc fingers"/>
    <property type="match status" value="1"/>
</dbReference>
<dbReference type="AlphaFoldDB" id="A0A8J4FAA1"/>
<reference evidence="3" key="1">
    <citation type="journal article" date="2021" name="Proc. Natl. Acad. Sci. U.S.A.">
        <title>Three genomes in the algal genus Volvox reveal the fate of a haploid sex-determining region after a transition to homothallism.</title>
        <authorList>
            <person name="Yamamoto K."/>
            <person name="Hamaji T."/>
            <person name="Kawai-Toyooka H."/>
            <person name="Matsuzaki R."/>
            <person name="Takahashi F."/>
            <person name="Nishimura Y."/>
            <person name="Kawachi M."/>
            <person name="Noguchi H."/>
            <person name="Minakuchi Y."/>
            <person name="Umen J.G."/>
            <person name="Toyoda A."/>
            <person name="Nozaki H."/>
        </authorList>
    </citation>
    <scope>NUCLEOTIDE SEQUENCE</scope>
    <source>
        <strain evidence="3">NIES-3780</strain>
    </source>
</reference>
<feature type="compositionally biased region" description="Acidic residues" evidence="1">
    <location>
        <begin position="409"/>
        <end position="419"/>
    </location>
</feature>
<feature type="compositionally biased region" description="Low complexity" evidence="1">
    <location>
        <begin position="248"/>
        <end position="272"/>
    </location>
</feature>
<dbReference type="EMBL" id="BNCO01000053">
    <property type="protein sequence ID" value="GIL62817.1"/>
    <property type="molecule type" value="Genomic_DNA"/>
</dbReference>
<evidence type="ECO:0000313" key="3">
    <source>
        <dbReference type="EMBL" id="GIL62817.1"/>
    </source>
</evidence>
<sequence length="436" mass="45136">MDKKHTSLSAQAAQLQRSIQSREQRRIAEKAQRYEAAEAAGEYGAYEGPPAKRAALGGGGAGHSAALVKLSEISALVNRPAEVFRCELCNANFPSQAQHQQHLAGPVHRKALDKLAEQQLTAQRRAVYQDMTESALGAAAWASAHGSGGAGGGGTGRQQAFGQGGGAAVGGGISGAGGGAAGATGRGGPGGRGGGRWPGVGGRNAGAPGRTANSNVSALPRHDVMSHEEMVAAATRTDEPLTIGGWAPPIITLPTSKPSPTKKPQPAKQPTAEGTSQQNQNRREVHEPEAALRDDKRMSRSDEQEWLPSSSPTAPRGHSSRGEGLLGLAYGSDNEEDGNDDTVTEKRSSLSGGRKTSGEGEEEEEEEGQRGAPGGSAQGEVIGQGNALEVVARDGGDDDHSSDDNRSSDDDDRDDDDEDFGGHEKARVGRFTGSFF</sequence>
<dbReference type="Proteomes" id="UP000747399">
    <property type="component" value="Unassembled WGS sequence"/>
</dbReference>
<gene>
    <name evidence="3" type="ORF">Vafri_16971</name>
</gene>
<dbReference type="Gene3D" id="3.30.160.60">
    <property type="entry name" value="Classic Zinc Finger"/>
    <property type="match status" value="1"/>
</dbReference>
<feature type="compositionally biased region" description="Basic and acidic residues" evidence="1">
    <location>
        <begin position="281"/>
        <end position="303"/>
    </location>
</feature>